<dbReference type="Proteomes" id="UP000830055">
    <property type="component" value="Chromosome"/>
</dbReference>
<keyword evidence="2" id="KW-1185">Reference proteome</keyword>
<sequence>MEYDEIAKHCESLGYRDKFRLSQLLIQLARKEEEIQNPQTRQNLKEKVTKKISDEPATDINSIQYVIDRLAKLRPSKKKSLLNSIAAMYQFQGAISEKDQEMIVQKLEQKKFLKVDSNNRVTYF</sequence>
<proteinExistence type="predicted"/>
<dbReference type="EMBL" id="AP025516">
    <property type="protein sequence ID" value="BDD87013.1"/>
    <property type="molecule type" value="Genomic_DNA"/>
</dbReference>
<reference evidence="1 2" key="1">
    <citation type="submission" date="2022-01" db="EMBL/GenBank/DDBJ databases">
        <title>Desulfofustis limnae sp. nov., a novel mesophilic sulfate-reducing bacterium isolated from marsh soil.</title>
        <authorList>
            <person name="Watanabe M."/>
            <person name="Takahashi A."/>
            <person name="Kojima H."/>
            <person name="Fukui M."/>
        </authorList>
    </citation>
    <scope>NUCLEOTIDE SEQUENCE [LARGE SCALE GENOMIC DNA]</scope>
    <source>
        <strain evidence="1 2">PPLL</strain>
    </source>
</reference>
<protein>
    <submittedName>
        <fullName evidence="1">Uncharacterized protein</fullName>
    </submittedName>
</protein>
<evidence type="ECO:0000313" key="1">
    <source>
        <dbReference type="EMBL" id="BDD87013.1"/>
    </source>
</evidence>
<evidence type="ECO:0000313" key="2">
    <source>
        <dbReference type="Proteomes" id="UP000830055"/>
    </source>
</evidence>
<dbReference type="RefSeq" id="WP_284154062.1">
    <property type="nucleotide sequence ID" value="NZ_AP025516.1"/>
</dbReference>
<name>A0ABN6M617_9BACT</name>
<organism evidence="1 2">
    <name type="scientific">Desulfofustis limnaeus</name>
    <dbReference type="NCBI Taxonomy" id="2740163"/>
    <lineage>
        <taxon>Bacteria</taxon>
        <taxon>Pseudomonadati</taxon>
        <taxon>Thermodesulfobacteriota</taxon>
        <taxon>Desulfobulbia</taxon>
        <taxon>Desulfobulbales</taxon>
        <taxon>Desulfocapsaceae</taxon>
        <taxon>Desulfofustis</taxon>
    </lineage>
</organism>
<gene>
    <name evidence="1" type="ORF">DPPLL_13780</name>
</gene>
<accession>A0ABN6M617</accession>